<gene>
    <name evidence="4" type="ORF">ACFFHW_01490</name>
</gene>
<dbReference type="Proteomes" id="UP001589814">
    <property type="component" value="Unassembled WGS sequence"/>
</dbReference>
<dbReference type="SMART" id="SM00382">
    <property type="entry name" value="AAA"/>
    <property type="match status" value="1"/>
</dbReference>
<evidence type="ECO:0000313" key="5">
    <source>
        <dbReference type="Proteomes" id="UP001589814"/>
    </source>
</evidence>
<evidence type="ECO:0000313" key="4">
    <source>
        <dbReference type="EMBL" id="MFC0266679.1"/>
    </source>
</evidence>
<dbReference type="InterPro" id="IPR027417">
    <property type="entry name" value="P-loop_NTPase"/>
</dbReference>
<dbReference type="InterPro" id="IPR003439">
    <property type="entry name" value="ABC_transporter-like_ATP-bd"/>
</dbReference>
<dbReference type="InterPro" id="IPR003593">
    <property type="entry name" value="AAA+_ATPase"/>
</dbReference>
<name>A0ABV6G019_9GAMM</name>
<keyword evidence="1" id="KW-0547">Nucleotide-binding</keyword>
<evidence type="ECO:0000256" key="2">
    <source>
        <dbReference type="ARBA" id="ARBA00022840"/>
    </source>
</evidence>
<dbReference type="Gene3D" id="3.40.50.300">
    <property type="entry name" value="P-loop containing nucleotide triphosphate hydrolases"/>
    <property type="match status" value="1"/>
</dbReference>
<evidence type="ECO:0000259" key="3">
    <source>
        <dbReference type="PROSITE" id="PS50893"/>
    </source>
</evidence>
<sequence>MAQDHGSARAGEALLQLDGVDLGYGDRVILPGVSLTLHRGERVALLGRSGAGKSTLLAALRERLADSAAWCPQADALVPSLSAYHNIYMGRLHAFSRWQNLVNLVRPRRAAWHDISALAAELGLAGLLLRRVDSLSGGQRQRVMIGRALYQNREVFVGDEPVSSVDPRQASQLLALTEQRHSTSVVALHQRELALQHFQRIIAIADGRIVFDAPVDTLDRSRIDALYAQR</sequence>
<dbReference type="PROSITE" id="PS00211">
    <property type="entry name" value="ABC_TRANSPORTER_1"/>
    <property type="match status" value="1"/>
</dbReference>
<dbReference type="EMBL" id="JBHLVX010000005">
    <property type="protein sequence ID" value="MFC0266679.1"/>
    <property type="molecule type" value="Genomic_DNA"/>
</dbReference>
<dbReference type="PANTHER" id="PTHR24220">
    <property type="entry name" value="IMPORT ATP-BINDING PROTEIN"/>
    <property type="match status" value="1"/>
</dbReference>
<dbReference type="InterPro" id="IPR015854">
    <property type="entry name" value="ABC_transpr_LolD-like"/>
</dbReference>
<feature type="domain" description="ABC transporter" evidence="3">
    <location>
        <begin position="15"/>
        <end position="230"/>
    </location>
</feature>
<reference evidence="4 5" key="1">
    <citation type="submission" date="2024-09" db="EMBL/GenBank/DDBJ databases">
        <authorList>
            <person name="Sun Q."/>
            <person name="Mori K."/>
        </authorList>
    </citation>
    <scope>NUCLEOTIDE SEQUENCE [LARGE SCALE GENOMIC DNA]</scope>
    <source>
        <strain evidence="4 5">CCM 7415</strain>
    </source>
</reference>
<evidence type="ECO:0000256" key="1">
    <source>
        <dbReference type="ARBA" id="ARBA00022741"/>
    </source>
</evidence>
<keyword evidence="5" id="KW-1185">Reference proteome</keyword>
<dbReference type="GO" id="GO:0005524">
    <property type="term" value="F:ATP binding"/>
    <property type="evidence" value="ECO:0007669"/>
    <property type="project" value="UniProtKB-KW"/>
</dbReference>
<keyword evidence="2 4" id="KW-0067">ATP-binding</keyword>
<dbReference type="PANTHER" id="PTHR24220:SF659">
    <property type="entry name" value="TRANSPORTER, PUTATIVE-RELATED"/>
    <property type="match status" value="1"/>
</dbReference>
<organism evidence="4 5">
    <name type="scientific">Kushneria aurantia</name>
    <dbReference type="NCBI Taxonomy" id="504092"/>
    <lineage>
        <taxon>Bacteria</taxon>
        <taxon>Pseudomonadati</taxon>
        <taxon>Pseudomonadota</taxon>
        <taxon>Gammaproteobacteria</taxon>
        <taxon>Oceanospirillales</taxon>
        <taxon>Halomonadaceae</taxon>
        <taxon>Kushneria</taxon>
    </lineage>
</organism>
<protein>
    <submittedName>
        <fullName evidence="4">ATP-binding cassette domain-containing protein</fullName>
    </submittedName>
</protein>
<dbReference type="PROSITE" id="PS50893">
    <property type="entry name" value="ABC_TRANSPORTER_2"/>
    <property type="match status" value="1"/>
</dbReference>
<proteinExistence type="predicted"/>
<dbReference type="InterPro" id="IPR017871">
    <property type="entry name" value="ABC_transporter-like_CS"/>
</dbReference>
<accession>A0ABV6G019</accession>
<dbReference type="SUPFAM" id="SSF52540">
    <property type="entry name" value="P-loop containing nucleoside triphosphate hydrolases"/>
    <property type="match status" value="1"/>
</dbReference>
<dbReference type="Pfam" id="PF00005">
    <property type="entry name" value="ABC_tran"/>
    <property type="match status" value="2"/>
</dbReference>
<dbReference type="RefSeq" id="WP_019951261.1">
    <property type="nucleotide sequence ID" value="NZ_JBHLVX010000005.1"/>
</dbReference>
<comment type="caution">
    <text evidence="4">The sequence shown here is derived from an EMBL/GenBank/DDBJ whole genome shotgun (WGS) entry which is preliminary data.</text>
</comment>